<keyword evidence="5" id="KW-0472">Membrane</keyword>
<feature type="transmembrane region" description="Helical" evidence="5">
    <location>
        <begin position="124"/>
        <end position="145"/>
    </location>
</feature>
<dbReference type="RefSeq" id="WP_050435351.1">
    <property type="nucleotide sequence ID" value="NZ_CP012159.1"/>
</dbReference>
<name>A0A0K1ESW1_CHOCO</name>
<keyword evidence="3" id="KW-0378">Hydrolase</keyword>
<evidence type="ECO:0000313" key="7">
    <source>
        <dbReference type="EMBL" id="AKT43951.1"/>
    </source>
</evidence>
<evidence type="ECO:0000256" key="2">
    <source>
        <dbReference type="ARBA" id="ARBA00022723"/>
    </source>
</evidence>
<dbReference type="KEGG" id="ccro:CMC5_081880"/>
<dbReference type="InterPro" id="IPR029052">
    <property type="entry name" value="Metallo-depent_PP-like"/>
</dbReference>
<dbReference type="InterPro" id="IPR004843">
    <property type="entry name" value="Calcineurin-like_PHP"/>
</dbReference>
<evidence type="ECO:0000256" key="3">
    <source>
        <dbReference type="ARBA" id="ARBA00022801"/>
    </source>
</evidence>
<reference evidence="7 8" key="1">
    <citation type="submission" date="2015-07" db="EMBL/GenBank/DDBJ databases">
        <title>Genome analysis of myxobacterium Chondromyces crocatus Cm c5 reveals a high potential for natural compound synthesis and the genetic basis for the loss of fruiting body formation.</title>
        <authorList>
            <person name="Zaburannyi N."/>
            <person name="Bunk B."/>
            <person name="Maier J."/>
            <person name="Overmann J."/>
            <person name="Mueller R."/>
        </authorList>
    </citation>
    <scope>NUCLEOTIDE SEQUENCE [LARGE SCALE GENOMIC DNA]</scope>
    <source>
        <strain evidence="7 8">Cm c5</strain>
    </source>
</reference>
<gene>
    <name evidence="7" type="ORF">CMC5_081880</name>
</gene>
<dbReference type="GO" id="GO:0009245">
    <property type="term" value="P:lipid A biosynthetic process"/>
    <property type="evidence" value="ECO:0007669"/>
    <property type="project" value="TreeGrafter"/>
</dbReference>
<feature type="domain" description="Calcineurin-like phosphoesterase" evidence="6">
    <location>
        <begin position="166"/>
        <end position="334"/>
    </location>
</feature>
<feature type="transmembrane region" description="Helical" evidence="5">
    <location>
        <begin position="69"/>
        <end position="90"/>
    </location>
</feature>
<proteinExistence type="inferred from homology"/>
<accession>A0A0K1ESW1</accession>
<keyword evidence="5" id="KW-1133">Transmembrane helix</keyword>
<dbReference type="SUPFAM" id="SSF56300">
    <property type="entry name" value="Metallo-dependent phosphatases"/>
    <property type="match status" value="1"/>
</dbReference>
<evidence type="ECO:0000259" key="6">
    <source>
        <dbReference type="Pfam" id="PF00149"/>
    </source>
</evidence>
<organism evidence="7 8">
    <name type="scientific">Chondromyces crocatus</name>
    <dbReference type="NCBI Taxonomy" id="52"/>
    <lineage>
        <taxon>Bacteria</taxon>
        <taxon>Pseudomonadati</taxon>
        <taxon>Myxococcota</taxon>
        <taxon>Polyangia</taxon>
        <taxon>Polyangiales</taxon>
        <taxon>Polyangiaceae</taxon>
        <taxon>Chondromyces</taxon>
    </lineage>
</organism>
<dbReference type="Gene3D" id="3.60.21.10">
    <property type="match status" value="1"/>
</dbReference>
<dbReference type="PATRIC" id="fig|52.7.peg.9003"/>
<dbReference type="GO" id="GO:0046872">
    <property type="term" value="F:metal ion binding"/>
    <property type="evidence" value="ECO:0007669"/>
    <property type="project" value="UniProtKB-KW"/>
</dbReference>
<comment type="similarity">
    <text evidence="4">Belongs to the metallophosphoesterase superfamily.</text>
</comment>
<protein>
    <submittedName>
        <fullName evidence="7">Metallophosphatase</fullName>
    </submittedName>
</protein>
<dbReference type="PANTHER" id="PTHR31302">
    <property type="entry name" value="TRANSMEMBRANE PROTEIN WITH METALLOPHOSPHOESTERASE DOMAIN-RELATED"/>
    <property type="match status" value="1"/>
</dbReference>
<dbReference type="PANTHER" id="PTHR31302:SF31">
    <property type="entry name" value="PHOSPHODIESTERASE YAEI"/>
    <property type="match status" value="1"/>
</dbReference>
<dbReference type="GO" id="GO:0008758">
    <property type="term" value="F:UDP-2,3-diacylglucosamine hydrolase activity"/>
    <property type="evidence" value="ECO:0007669"/>
    <property type="project" value="TreeGrafter"/>
</dbReference>
<keyword evidence="8" id="KW-1185">Reference proteome</keyword>
<comment type="cofactor">
    <cofactor evidence="1">
        <name>a divalent metal cation</name>
        <dbReference type="ChEBI" id="CHEBI:60240"/>
    </cofactor>
</comment>
<dbReference type="EMBL" id="CP012159">
    <property type="protein sequence ID" value="AKT43951.1"/>
    <property type="molecule type" value="Genomic_DNA"/>
</dbReference>
<keyword evidence="2" id="KW-0479">Metal-binding</keyword>
<dbReference type="InterPro" id="IPR051158">
    <property type="entry name" value="Metallophosphoesterase_sf"/>
</dbReference>
<feature type="transmembrane region" description="Helical" evidence="5">
    <location>
        <begin position="44"/>
        <end position="62"/>
    </location>
</feature>
<dbReference type="AlphaFoldDB" id="A0A0K1ESW1"/>
<evidence type="ECO:0000313" key="8">
    <source>
        <dbReference type="Proteomes" id="UP000067626"/>
    </source>
</evidence>
<keyword evidence="5" id="KW-0812">Transmembrane</keyword>
<evidence type="ECO:0000256" key="4">
    <source>
        <dbReference type="ARBA" id="ARBA00061089"/>
    </source>
</evidence>
<dbReference type="FunFam" id="3.60.21.10:FF:000028">
    <property type="entry name" value="Putative metallophosphoesterase"/>
    <property type="match status" value="1"/>
</dbReference>
<dbReference type="GO" id="GO:0016020">
    <property type="term" value="C:membrane"/>
    <property type="evidence" value="ECO:0007669"/>
    <property type="project" value="GOC"/>
</dbReference>
<evidence type="ECO:0000256" key="5">
    <source>
        <dbReference type="SAM" id="Phobius"/>
    </source>
</evidence>
<sequence length="396" mass="42918">MQRSVLSLVIFVLLFSAVLGGMHYYLWFRLVRTPELAQPLRRVLTWVFVALATSVPVGLMLMQRAPRPIGGVIAAVVYGWVGLTIVLFFLLVTMEFIRLGAHAVSALGGAPFNQERRTFLGRMLAGAAGVLGVGLGAAGLASALGEVAVRPVQVRLRKLPGSLSGFRIVQLTDIHVGPTIGRAWLEGIVERVNALKPDLVAITGDLVDGKVEDLRDEVAPLAKLQAKYGVFFVTGNHEYYSGADEWIAELGRLGVRVLRNERVSIGEGDESFDLVGVDDWTAKRFGNGHGPDLERALAGRDPSREVVLLAHQPKQVVQAAAMGVGLQLSGHTHGGQIFPWGYFVRLDQPHLEGLERRGETQIYVSRGTGYWGPPMRVGAPPEISLVELAREDTGTA</sequence>
<dbReference type="Proteomes" id="UP000067626">
    <property type="component" value="Chromosome"/>
</dbReference>
<dbReference type="CDD" id="cd07385">
    <property type="entry name" value="MPP_YkuE_C"/>
    <property type="match status" value="1"/>
</dbReference>
<evidence type="ECO:0000256" key="1">
    <source>
        <dbReference type="ARBA" id="ARBA00001968"/>
    </source>
</evidence>
<dbReference type="OrthoDB" id="9780884at2"/>
<dbReference type="STRING" id="52.CMC5_081880"/>
<dbReference type="Pfam" id="PF00149">
    <property type="entry name" value="Metallophos"/>
    <property type="match status" value="1"/>
</dbReference>